<dbReference type="PANTHER" id="PTHR37833:SF1">
    <property type="entry name" value="SIGNAL PEPTIDE PROTEIN"/>
    <property type="match status" value="1"/>
</dbReference>
<name>A0A4R1BA25_9BACT</name>
<keyword evidence="1" id="KW-0732">Signal</keyword>
<dbReference type="EMBL" id="SJZI01000043">
    <property type="protein sequence ID" value="TCJ13801.1"/>
    <property type="molecule type" value="Genomic_DNA"/>
</dbReference>
<dbReference type="RefSeq" id="WP_131449708.1">
    <property type="nucleotide sequence ID" value="NZ_SJZI01000043.1"/>
</dbReference>
<accession>A0A4R1BA25</accession>
<dbReference type="Pfam" id="PF07610">
    <property type="entry name" value="DUF1573"/>
    <property type="match status" value="1"/>
</dbReference>
<dbReference type="InterPro" id="IPR011467">
    <property type="entry name" value="DUF1573"/>
</dbReference>
<evidence type="ECO:0000313" key="2">
    <source>
        <dbReference type="EMBL" id="TCJ13801.1"/>
    </source>
</evidence>
<sequence length="151" mass="16135">MKAILLLSAAAVTLAACNANDSSAGAQSDSAHRARAEQVMQDTANFTTIEWLDSTNQDLGKVMMGAKVEVVWRFRNSGNKPLVIERAQPGCGCTVAEKPEAPIAPGGEGRIRATFDSEGRAGSNHKNVLVMANTKPRQDHDLQFSIEVGNQ</sequence>
<feature type="chain" id="PRO_5020646965" evidence="1">
    <location>
        <begin position="19"/>
        <end position="151"/>
    </location>
</feature>
<dbReference type="PROSITE" id="PS51257">
    <property type="entry name" value="PROKAR_LIPOPROTEIN"/>
    <property type="match status" value="1"/>
</dbReference>
<proteinExistence type="predicted"/>
<keyword evidence="3" id="KW-1185">Reference proteome</keyword>
<dbReference type="OrthoDB" id="826619at2"/>
<dbReference type="Proteomes" id="UP000295334">
    <property type="component" value="Unassembled WGS sequence"/>
</dbReference>
<dbReference type="AlphaFoldDB" id="A0A4R1BA25"/>
<organism evidence="2 3">
    <name type="scientific">Flaviaesturariibacter flavus</name>
    <dbReference type="NCBI Taxonomy" id="2502780"/>
    <lineage>
        <taxon>Bacteria</taxon>
        <taxon>Pseudomonadati</taxon>
        <taxon>Bacteroidota</taxon>
        <taxon>Chitinophagia</taxon>
        <taxon>Chitinophagales</taxon>
        <taxon>Chitinophagaceae</taxon>
        <taxon>Flaviaestuariibacter</taxon>
    </lineage>
</organism>
<evidence type="ECO:0000313" key="3">
    <source>
        <dbReference type="Proteomes" id="UP000295334"/>
    </source>
</evidence>
<comment type="caution">
    <text evidence="2">The sequence shown here is derived from an EMBL/GenBank/DDBJ whole genome shotgun (WGS) entry which is preliminary data.</text>
</comment>
<dbReference type="InterPro" id="IPR013783">
    <property type="entry name" value="Ig-like_fold"/>
</dbReference>
<feature type="signal peptide" evidence="1">
    <location>
        <begin position="1"/>
        <end position="18"/>
    </location>
</feature>
<protein>
    <submittedName>
        <fullName evidence="2">DUF1573 domain-containing protein</fullName>
    </submittedName>
</protein>
<dbReference type="Gene3D" id="2.60.40.10">
    <property type="entry name" value="Immunoglobulins"/>
    <property type="match status" value="1"/>
</dbReference>
<gene>
    <name evidence="2" type="ORF">EPD60_11955</name>
</gene>
<reference evidence="2 3" key="1">
    <citation type="submission" date="2019-03" db="EMBL/GenBank/DDBJ databases">
        <authorList>
            <person name="Kim M.K.M."/>
        </authorList>
    </citation>
    <scope>NUCLEOTIDE SEQUENCE [LARGE SCALE GENOMIC DNA]</scope>
    <source>
        <strain evidence="2 3">17J68-12</strain>
    </source>
</reference>
<evidence type="ECO:0000256" key="1">
    <source>
        <dbReference type="SAM" id="SignalP"/>
    </source>
</evidence>
<dbReference type="PANTHER" id="PTHR37833">
    <property type="entry name" value="LIPOPROTEIN-RELATED"/>
    <property type="match status" value="1"/>
</dbReference>